<comment type="similarity">
    <text evidence="5">Belongs to the glyceraldehyde-3-phosphate dehydrogenase family.</text>
</comment>
<evidence type="ECO:0000259" key="22">
    <source>
        <dbReference type="Pfam" id="PF02800"/>
    </source>
</evidence>
<dbReference type="InParanoid" id="D2H626"/>
<keyword evidence="14" id="KW-0520">NAD</keyword>
<evidence type="ECO:0000256" key="13">
    <source>
        <dbReference type="ARBA" id="ARBA00023002"/>
    </source>
</evidence>
<keyword evidence="13" id="KW-0560">Oxidoreductase</keyword>
<dbReference type="GO" id="GO:0005856">
    <property type="term" value="C:cytoskeleton"/>
    <property type="evidence" value="ECO:0007669"/>
    <property type="project" value="UniProtKB-SubCell"/>
</dbReference>
<evidence type="ECO:0000256" key="12">
    <source>
        <dbReference type="ARBA" id="ARBA00022845"/>
    </source>
</evidence>
<evidence type="ECO:0000256" key="5">
    <source>
        <dbReference type="ARBA" id="ARBA00007406"/>
    </source>
</evidence>
<keyword evidence="15" id="KW-0324">Glycolysis</keyword>
<dbReference type="PANTHER" id="PTHR10836">
    <property type="entry name" value="GLYCERALDEHYDE 3-PHOSPHATE DEHYDROGENASE"/>
    <property type="match status" value="1"/>
</dbReference>
<evidence type="ECO:0000256" key="17">
    <source>
        <dbReference type="ARBA" id="ARBA00023242"/>
    </source>
</evidence>
<evidence type="ECO:0000256" key="4">
    <source>
        <dbReference type="ARBA" id="ARBA00004869"/>
    </source>
</evidence>
<dbReference type="GO" id="GO:0005829">
    <property type="term" value="C:cytosol"/>
    <property type="evidence" value="ECO:0007669"/>
    <property type="project" value="UniProtKB-SubCell"/>
</dbReference>
<dbReference type="GO" id="GO:0006096">
    <property type="term" value="P:glycolytic process"/>
    <property type="evidence" value="ECO:0007669"/>
    <property type="project" value="UniProtKB-KW"/>
</dbReference>
<dbReference type="AlphaFoldDB" id="D2H626"/>
<feature type="domain" description="Glyceraldehyde 3-phosphate dehydrogenase catalytic" evidence="22">
    <location>
        <begin position="43"/>
        <end position="68"/>
    </location>
</feature>
<dbReference type="SUPFAM" id="SSF51735">
    <property type="entry name" value="NAD(P)-binding Rossmann-fold domains"/>
    <property type="match status" value="1"/>
</dbReference>
<name>D2H626_AILME</name>
<comment type="pathway">
    <text evidence="4">Carbohydrate degradation; glycolysis; pyruvate from D-glyceraldehyde 3-phosphate: step 1/5.</text>
</comment>
<evidence type="ECO:0000256" key="6">
    <source>
        <dbReference type="ARBA" id="ARBA00013119"/>
    </source>
</evidence>
<dbReference type="InterPro" id="IPR020829">
    <property type="entry name" value="GlycerAld_3-P_DH_cat"/>
</dbReference>
<dbReference type="InterPro" id="IPR020831">
    <property type="entry name" value="GlycerAld/Erythrose_P_DH"/>
</dbReference>
<evidence type="ECO:0000256" key="18">
    <source>
        <dbReference type="ARBA" id="ARBA00031890"/>
    </source>
</evidence>
<dbReference type="Pfam" id="PF02800">
    <property type="entry name" value="Gp_dh_C"/>
    <property type="match status" value="1"/>
</dbReference>
<dbReference type="GO" id="GO:0006915">
    <property type="term" value="P:apoptotic process"/>
    <property type="evidence" value="ECO:0007669"/>
    <property type="project" value="UniProtKB-KW"/>
</dbReference>
<evidence type="ECO:0000256" key="1">
    <source>
        <dbReference type="ARBA" id="ARBA00004123"/>
    </source>
</evidence>
<comment type="catalytic activity">
    <reaction evidence="20">
        <text>D-glyceraldehyde 3-phosphate + phosphate + NAD(+) = (2R)-3-phospho-glyceroyl phosphate + NADH + H(+)</text>
        <dbReference type="Rhea" id="RHEA:10300"/>
        <dbReference type="ChEBI" id="CHEBI:15378"/>
        <dbReference type="ChEBI" id="CHEBI:43474"/>
        <dbReference type="ChEBI" id="CHEBI:57540"/>
        <dbReference type="ChEBI" id="CHEBI:57604"/>
        <dbReference type="ChEBI" id="CHEBI:57945"/>
        <dbReference type="ChEBI" id="CHEBI:59776"/>
        <dbReference type="EC" id="1.2.1.12"/>
    </reaction>
</comment>
<sequence>GTMGVITSAPSADVPMFVVDINHEKYDNSLNIVSNASCTINWLAPLAKVIHDNFGIMGGFMTIVHAIT</sequence>
<feature type="non-terminal residue" evidence="23">
    <location>
        <position position="1"/>
    </location>
</feature>
<evidence type="ECO:0000256" key="9">
    <source>
        <dbReference type="ARBA" id="ARBA00022679"/>
    </source>
</evidence>
<dbReference type="GO" id="GO:0005634">
    <property type="term" value="C:nucleus"/>
    <property type="evidence" value="ECO:0007669"/>
    <property type="project" value="UniProtKB-SubCell"/>
</dbReference>
<dbReference type="EC" id="1.2.1.12" evidence="6"/>
<evidence type="ECO:0000256" key="14">
    <source>
        <dbReference type="ARBA" id="ARBA00023027"/>
    </source>
</evidence>
<keyword evidence="16" id="KW-0206">Cytoskeleton</keyword>
<dbReference type="PANTHER" id="PTHR10836:SF111">
    <property type="entry name" value="GLYCERALDEHYDE-3-PHOSPHATE DEHYDROGENASE"/>
    <property type="match status" value="1"/>
</dbReference>
<dbReference type="GO" id="GO:0006417">
    <property type="term" value="P:regulation of translation"/>
    <property type="evidence" value="ECO:0007669"/>
    <property type="project" value="UniProtKB-KW"/>
</dbReference>
<evidence type="ECO:0000256" key="3">
    <source>
        <dbReference type="ARBA" id="ARBA00004514"/>
    </source>
</evidence>
<evidence type="ECO:0000256" key="16">
    <source>
        <dbReference type="ARBA" id="ARBA00023212"/>
    </source>
</evidence>
<dbReference type="InterPro" id="IPR036291">
    <property type="entry name" value="NAD(P)-bd_dom_sf"/>
</dbReference>
<accession>D2H626</accession>
<keyword evidence="17" id="KW-0539">Nucleus</keyword>
<evidence type="ECO:0000256" key="10">
    <source>
        <dbReference type="ARBA" id="ARBA00022703"/>
    </source>
</evidence>
<keyword evidence="12" id="KW-0810">Translation regulation</keyword>
<evidence type="ECO:0000256" key="8">
    <source>
        <dbReference type="ARBA" id="ARBA00022490"/>
    </source>
</evidence>
<evidence type="ECO:0000256" key="20">
    <source>
        <dbReference type="ARBA" id="ARBA00047698"/>
    </source>
</evidence>
<dbReference type="GO" id="GO:0016740">
    <property type="term" value="F:transferase activity"/>
    <property type="evidence" value="ECO:0007669"/>
    <property type="project" value="UniProtKB-KW"/>
</dbReference>
<keyword evidence="10" id="KW-0053">Apoptosis</keyword>
<keyword evidence="9" id="KW-0808">Transferase</keyword>
<evidence type="ECO:0000256" key="11">
    <source>
        <dbReference type="ARBA" id="ARBA00022799"/>
    </source>
</evidence>
<keyword evidence="8" id="KW-0963">Cytoplasm</keyword>
<dbReference type="EMBL" id="GL192520">
    <property type="protein sequence ID" value="EFB30029.1"/>
    <property type="molecule type" value="Genomic_DNA"/>
</dbReference>
<organism evidence="23">
    <name type="scientific">Ailuropoda melanoleuca</name>
    <name type="common">Giant panda</name>
    <dbReference type="NCBI Taxonomy" id="9646"/>
    <lineage>
        <taxon>Eukaryota</taxon>
        <taxon>Metazoa</taxon>
        <taxon>Chordata</taxon>
        <taxon>Craniata</taxon>
        <taxon>Vertebrata</taxon>
        <taxon>Euteleostomi</taxon>
        <taxon>Mammalia</taxon>
        <taxon>Eutheria</taxon>
        <taxon>Laurasiatheria</taxon>
        <taxon>Carnivora</taxon>
        <taxon>Caniformia</taxon>
        <taxon>Ursidae</taxon>
        <taxon>Ailuropoda</taxon>
    </lineage>
</organism>
<evidence type="ECO:0000256" key="7">
    <source>
        <dbReference type="ARBA" id="ARBA00021022"/>
    </source>
</evidence>
<gene>
    <name evidence="23" type="ORF">PANDA_005396</name>
</gene>
<comment type="subunit">
    <text evidence="19">Homotetramer. Interacts with TPPP; the interaction is direct. Interacts (when S-nitrosylated) with SIAH1; leading to nuclear translocation. Interacts with RILPL1/GOSPEL, leading to prevent the interaction between GAPDH and SIAH1 and prevent nuclear translocation. Interacts with CHP1; the interaction increases the binding of CHP1 with microtubules. Associates with microtubules. Interacts with EIF1AD, USP25, PRKCI and WARS1. Interacts with phosphorylated RPL13A; inhibited by oxidatively-modified low-densitity lipoprotein (LDL(ox)). Component of the GAIT complex. Interacts with FKBP6; leading to inhibit GAPDH catalytic activity. Interacts with TRAF2, promoting TRAF2 ubiquitination. Interacts with TRAF3, promoting TRAF3 ubiquitination.</text>
</comment>
<dbReference type="Gene3D" id="3.40.50.720">
    <property type="entry name" value="NAD(P)-binding Rossmann-like Domain"/>
    <property type="match status" value="1"/>
</dbReference>
<comment type="catalytic activity">
    <reaction evidence="21">
        <text>S-nitroso-L-cysteinyl-[GAPDH] + L-cysteinyl-[protein] = L-cysteinyl-[GAPDH] + S-nitroso-L-cysteinyl-[protein]</text>
        <dbReference type="Rhea" id="RHEA:66684"/>
        <dbReference type="Rhea" id="RHEA-COMP:10131"/>
        <dbReference type="Rhea" id="RHEA-COMP:17089"/>
        <dbReference type="Rhea" id="RHEA-COMP:17090"/>
        <dbReference type="Rhea" id="RHEA-COMP:17091"/>
        <dbReference type="ChEBI" id="CHEBI:29950"/>
        <dbReference type="ChEBI" id="CHEBI:149494"/>
    </reaction>
    <physiologicalReaction direction="left-to-right" evidence="21">
        <dbReference type="Rhea" id="RHEA:66685"/>
    </physiologicalReaction>
</comment>
<keyword evidence="11" id="KW-0702">S-nitrosylation</keyword>
<evidence type="ECO:0000256" key="19">
    <source>
        <dbReference type="ARBA" id="ARBA00046997"/>
    </source>
</evidence>
<evidence type="ECO:0000256" key="21">
    <source>
        <dbReference type="ARBA" id="ARBA00048005"/>
    </source>
</evidence>
<reference evidence="23" key="1">
    <citation type="journal article" date="2010" name="Nature">
        <title>The sequence and de novo assembly of the giant panda genome.</title>
        <authorList>
            <person name="Li R."/>
            <person name="Fan W."/>
            <person name="Tian G."/>
            <person name="Zhu H."/>
            <person name="He L."/>
            <person name="Cai J."/>
            <person name="Huang Q."/>
            <person name="Cai Q."/>
            <person name="Li B."/>
            <person name="Bai Y."/>
            <person name="Zhang Z."/>
            <person name="Zhang Y."/>
            <person name="Wang W."/>
            <person name="Li J."/>
            <person name="Wei F."/>
            <person name="Li H."/>
            <person name="Jian M."/>
            <person name="Li J."/>
            <person name="Zhang Z."/>
            <person name="Nielsen R."/>
            <person name="Li D."/>
            <person name="Gu W."/>
            <person name="Yang Z."/>
            <person name="Xuan Z."/>
            <person name="Ryder O.A."/>
            <person name="Leung F.C."/>
            <person name="Zhou Y."/>
            <person name="Cao J."/>
            <person name="Sun X."/>
            <person name="Fu Y."/>
            <person name="Fang X."/>
            <person name="Guo X."/>
            <person name="Wang B."/>
            <person name="Hou R."/>
            <person name="Shen F."/>
            <person name="Mu B."/>
            <person name="Ni P."/>
            <person name="Lin R."/>
            <person name="Qian W."/>
            <person name="Wang G."/>
            <person name="Yu C."/>
            <person name="Nie W."/>
            <person name="Wang J."/>
            <person name="Wu Z."/>
            <person name="Liang H."/>
            <person name="Min J."/>
            <person name="Wu Q."/>
            <person name="Cheng S."/>
            <person name="Ruan J."/>
            <person name="Wang M."/>
            <person name="Shi Z."/>
            <person name="Wen M."/>
            <person name="Liu B."/>
            <person name="Ren X."/>
            <person name="Zheng H."/>
            <person name="Dong D."/>
            <person name="Cook K."/>
            <person name="Shan G."/>
            <person name="Zhang H."/>
            <person name="Kosiol C."/>
            <person name="Xie X."/>
            <person name="Lu Z."/>
            <person name="Zheng H."/>
            <person name="Li Y."/>
            <person name="Steiner C.C."/>
            <person name="Lam T.T."/>
            <person name="Lin S."/>
            <person name="Zhang Q."/>
            <person name="Li G."/>
            <person name="Tian J."/>
            <person name="Gong T."/>
            <person name="Liu H."/>
            <person name="Zhang D."/>
            <person name="Fang L."/>
            <person name="Ye C."/>
            <person name="Zhang J."/>
            <person name="Hu W."/>
            <person name="Xu A."/>
            <person name="Ren Y."/>
            <person name="Zhang G."/>
            <person name="Bruford M.W."/>
            <person name="Li Q."/>
            <person name="Ma L."/>
            <person name="Guo Y."/>
            <person name="An N."/>
            <person name="Hu Y."/>
            <person name="Zheng Y."/>
            <person name="Shi Y."/>
            <person name="Li Z."/>
            <person name="Liu Q."/>
            <person name="Chen Y."/>
            <person name="Zhao J."/>
            <person name="Qu N."/>
            <person name="Zhao S."/>
            <person name="Tian F."/>
            <person name="Wang X."/>
            <person name="Wang H."/>
            <person name="Xu L."/>
            <person name="Liu X."/>
            <person name="Vinar T."/>
            <person name="Wang Y."/>
            <person name="Lam T.W."/>
            <person name="Yiu S.M."/>
            <person name="Liu S."/>
            <person name="Zhang H."/>
            <person name="Li D."/>
            <person name="Huang Y."/>
            <person name="Wang X."/>
            <person name="Yang G."/>
            <person name="Jiang Z."/>
            <person name="Wang J."/>
            <person name="Qin N."/>
            <person name="Li L."/>
            <person name="Li J."/>
            <person name="Bolund L."/>
            <person name="Kristiansen K."/>
            <person name="Wong G.K."/>
            <person name="Olson M."/>
            <person name="Zhang X."/>
            <person name="Li S."/>
            <person name="Yang H."/>
            <person name="Wang J."/>
            <person name="Wang J."/>
        </authorList>
    </citation>
    <scope>NUCLEOTIDE SEQUENCE [LARGE SCALE GENOMIC DNA]</scope>
</reference>
<comment type="subcellular location">
    <subcellularLocation>
        <location evidence="2">Cytoplasm</location>
        <location evidence="2">Cytoskeleton</location>
    </subcellularLocation>
    <subcellularLocation>
        <location evidence="3">Cytoplasm</location>
        <location evidence="3">Cytosol</location>
    </subcellularLocation>
    <subcellularLocation>
        <location evidence="1">Nucleus</location>
    </subcellularLocation>
</comment>
<evidence type="ECO:0000256" key="2">
    <source>
        <dbReference type="ARBA" id="ARBA00004245"/>
    </source>
</evidence>
<feature type="non-terminal residue" evidence="23">
    <location>
        <position position="68"/>
    </location>
</feature>
<evidence type="ECO:0000313" key="23">
    <source>
        <dbReference type="EMBL" id="EFB30029.1"/>
    </source>
</evidence>
<evidence type="ECO:0000256" key="15">
    <source>
        <dbReference type="ARBA" id="ARBA00023152"/>
    </source>
</evidence>
<proteinExistence type="inferred from homology"/>
<protein>
    <recommendedName>
        <fullName evidence="7">Glyceraldehyde-3-phosphate dehydrogenase</fullName>
        <ecNumber evidence="6">1.2.1.12</ecNumber>
    </recommendedName>
    <alternativeName>
        <fullName evidence="18">Peptidyl-cysteine S-nitrosylase GAPDH</fullName>
    </alternativeName>
</protein>
<dbReference type="PRINTS" id="PR00078">
    <property type="entry name" value="G3PDHDRGNASE"/>
</dbReference>
<dbReference type="Gene3D" id="3.30.360.10">
    <property type="entry name" value="Dihydrodipicolinate Reductase, domain 2"/>
    <property type="match status" value="1"/>
</dbReference>
<dbReference type="GO" id="GO:0004365">
    <property type="term" value="F:glyceraldehyde-3-phosphate dehydrogenase (NAD+) (phosphorylating) activity"/>
    <property type="evidence" value="ECO:0007669"/>
    <property type="project" value="UniProtKB-EC"/>
</dbReference>